<dbReference type="Gene3D" id="3.60.21.10">
    <property type="match status" value="1"/>
</dbReference>
<feature type="signal peptide" evidence="2">
    <location>
        <begin position="1"/>
        <end position="21"/>
    </location>
</feature>
<organism evidence="4 5">
    <name type="scientific">Tetradesmus obliquus</name>
    <name type="common">Green alga</name>
    <name type="synonym">Acutodesmus obliquus</name>
    <dbReference type="NCBI Taxonomy" id="3088"/>
    <lineage>
        <taxon>Eukaryota</taxon>
        <taxon>Viridiplantae</taxon>
        <taxon>Chlorophyta</taxon>
        <taxon>core chlorophytes</taxon>
        <taxon>Chlorophyceae</taxon>
        <taxon>CS clade</taxon>
        <taxon>Sphaeropleales</taxon>
        <taxon>Scenedesmaceae</taxon>
        <taxon>Tetradesmus</taxon>
    </lineage>
</organism>
<proteinExistence type="predicted"/>
<name>A0A383VD17_TETOB</name>
<dbReference type="Proteomes" id="UP000256970">
    <property type="component" value="Unassembled WGS sequence"/>
</dbReference>
<evidence type="ECO:0000313" key="5">
    <source>
        <dbReference type="Proteomes" id="UP000256970"/>
    </source>
</evidence>
<dbReference type="InterPro" id="IPR004843">
    <property type="entry name" value="Calcineurin-like_PHP"/>
</dbReference>
<dbReference type="InterPro" id="IPR029052">
    <property type="entry name" value="Metallo-depent_PP-like"/>
</dbReference>
<feature type="region of interest" description="Disordered" evidence="1">
    <location>
        <begin position="215"/>
        <end position="235"/>
    </location>
</feature>
<dbReference type="PANTHER" id="PTHR14795">
    <property type="entry name" value="HELICASE RELATED"/>
    <property type="match status" value="1"/>
</dbReference>
<feature type="compositionally biased region" description="Low complexity" evidence="1">
    <location>
        <begin position="223"/>
        <end position="235"/>
    </location>
</feature>
<dbReference type="STRING" id="3088.A0A383VD17"/>
<feature type="chain" id="PRO_5017078445" description="Calcineurin-like phosphoesterase domain-containing protein" evidence="2">
    <location>
        <begin position="22"/>
        <end position="610"/>
    </location>
</feature>
<dbReference type="SUPFAM" id="SSF56300">
    <property type="entry name" value="Metallo-dependent phosphatases"/>
    <property type="match status" value="1"/>
</dbReference>
<reference evidence="4 5" key="1">
    <citation type="submission" date="2016-10" db="EMBL/GenBank/DDBJ databases">
        <authorList>
            <person name="Cai Z."/>
        </authorList>
    </citation>
    <scope>NUCLEOTIDE SEQUENCE [LARGE SCALE GENOMIC DNA]</scope>
</reference>
<sequence>MIRQLLLVLFACAAGVHLARAEPGTAGAARLPAESHQHASSASSSNLLAGNANSVAWFVQLSDLHINKWVHHEILPDLQEFGQRVLTGVRPGALLITGDLVDAKTRPEGSQQHEEEWQAYERAWRQLAQSAQLPASAILDLRGNHDVFDTLRNSPQDWFATHSAAAAAHGRQAAATQRLWLSTLPGQLLLQPQQQHSRKQRRGSGSAGERRQLLQQQGTGVGNSSNSSSSAHSAQKLRSAGRAVMAAADAAAAACPAALLLGIDLAPNIGLHSPTNFFGVAGPALLQQLQQRLQQLRSSSSSSSSGIADVALPAGCSTSIPIISYSHYPFSTVAAAYGSSSGVADGGGAPAVQGGRALRDLLCRHDVAAHLSGHLHDLLGPRMQVLYDKGALLGGVFGRSRLRAPPLTWHDGAAGAGGGAGGAFLADLEVGVSKLCLVVLYDKAALLGGVFGRSRLRAPPLHWQDGAAGGHGGGAFLADLEVGVSYLCLAAEVVNWQGAGGGAAAAAGGGAEGGGAGGGGGGGAFLAALETPLHWQGAAGAGGANGGAGGGGGGAFLADLESANWKQRRRWRLMVVDCVTDKAAAAAAAAAAALLLCYSRPTGSSGGAGG</sequence>
<feature type="domain" description="Calcineurin-like phosphoesterase" evidence="3">
    <location>
        <begin position="58"/>
        <end position="150"/>
    </location>
</feature>
<feature type="region of interest" description="Disordered" evidence="1">
    <location>
        <begin position="190"/>
        <end position="209"/>
    </location>
</feature>
<dbReference type="EMBL" id="FNXT01000215">
    <property type="protein sequence ID" value="SZX62266.1"/>
    <property type="molecule type" value="Genomic_DNA"/>
</dbReference>
<accession>A0A383VD17</accession>
<keyword evidence="2" id="KW-0732">Signal</keyword>
<evidence type="ECO:0000256" key="2">
    <source>
        <dbReference type="SAM" id="SignalP"/>
    </source>
</evidence>
<dbReference type="Pfam" id="PF00149">
    <property type="entry name" value="Metallophos"/>
    <property type="match status" value="1"/>
</dbReference>
<gene>
    <name evidence="4" type="ORF">BQ4739_LOCUS2865</name>
</gene>
<keyword evidence="5" id="KW-1185">Reference proteome</keyword>
<evidence type="ECO:0000259" key="3">
    <source>
        <dbReference type="Pfam" id="PF00149"/>
    </source>
</evidence>
<evidence type="ECO:0000256" key="1">
    <source>
        <dbReference type="SAM" id="MobiDB-lite"/>
    </source>
</evidence>
<evidence type="ECO:0000313" key="4">
    <source>
        <dbReference type="EMBL" id="SZX62266.1"/>
    </source>
</evidence>
<protein>
    <recommendedName>
        <fullName evidence="3">Calcineurin-like phosphoesterase domain-containing protein</fullName>
    </recommendedName>
</protein>
<dbReference type="AlphaFoldDB" id="A0A383VD17"/>
<dbReference type="GO" id="GO:0016787">
    <property type="term" value="F:hydrolase activity"/>
    <property type="evidence" value="ECO:0007669"/>
    <property type="project" value="InterPro"/>
</dbReference>
<dbReference type="PANTHER" id="PTHR14795:SF0">
    <property type="entry name" value="TRANSMEMBRANE PROTEIN 62"/>
    <property type="match status" value="1"/>
</dbReference>